<sequence length="820" mass="86882">MEQNMNQYEIDHLATVRAGAPESMVLLKADGSFPLVAPGRIALYGAGARRTIKGGTGSGDVNSRHVVTIEEGLENAGFTVTTKSWLDAYDGVAEENHKAFVADLKAQAKAAGQPAVFFGMGAVEPAPAFDLPLDGDGEAAVYVVARDSGEGNDRHPEAGDVKLTDSEIRDITALAAKFEKFLLVLNVGGVVDLSPVKDVKNILLLSQLGAAIGDAFADVLLGKSYPSGKLSTTWAAWEDYSTEGDFGDPDDTHYREGVYVGYRYFDSVGTAPIFPFGYGLSYTTFTIGAPVVSAAGSEVTVKTTVTNTGARPGKEVVQVYVSVPAGDLDQPYQALAAFAKTGELAAGAAEEVAVTFDLTDVASFDAAKSATVLEAGDYVVRVGASSRNTVPAAVVELPETAIVRQLHNALGDPGFTDFKPAAPVAVEVPADLPRLTVAAADLRREDAQPPVDLTEALDYVKTLSDDELSYIVLGQYTDTADKQSIIGQASQALVGAAGQTTTRFEGLPSLVMPDGPAGLRLSPQVGVDADGAFPLGEALGGLFAELMDDDSVAALGGDAAEPRTPERTYEQYTTAIPIGTAIAQSWNPELAAAYGDLVGAEMDHFGAHLWLAPAFNLHRTILCGRNFEYMSEDPLLAGRMAAGITRGVQAHPGRAVTVKHFAFNNQETNRLNSNSHVSQRAARDLYLRSFEIVVREAQPHALMTSYNLINGVHTSESADLLETILREEWGFEGLVMTDWVVDSMARTDLKHPRATASATIKAGNELFMPGCEADRQDILAALRGEGTAAVKLTRAELEKQAARVVRIAHLLGDVAPAPEV</sequence>
<dbReference type="GO" id="GO:0008422">
    <property type="term" value="F:beta-glucosidase activity"/>
    <property type="evidence" value="ECO:0007669"/>
    <property type="project" value="UniProtKB-EC"/>
</dbReference>
<dbReference type="InterPro" id="IPR036962">
    <property type="entry name" value="Glyco_hydro_3_N_sf"/>
</dbReference>
<dbReference type="InterPro" id="IPR036881">
    <property type="entry name" value="Glyco_hydro_3_C_sf"/>
</dbReference>
<dbReference type="SMART" id="SM01217">
    <property type="entry name" value="Fn3_like"/>
    <property type="match status" value="1"/>
</dbReference>
<proteinExistence type="inferred from homology"/>
<dbReference type="InterPro" id="IPR026891">
    <property type="entry name" value="Fn3-like"/>
</dbReference>
<dbReference type="PANTHER" id="PTHR42715">
    <property type="entry name" value="BETA-GLUCOSIDASE"/>
    <property type="match status" value="1"/>
</dbReference>
<comment type="similarity">
    <text evidence="1">Belongs to the glycosyl hydrolase 3 family.</text>
</comment>
<dbReference type="Pfam" id="PF01915">
    <property type="entry name" value="Glyco_hydro_3_C"/>
    <property type="match status" value="1"/>
</dbReference>
<evidence type="ECO:0000313" key="4">
    <source>
        <dbReference type="EMBL" id="CED92016.1"/>
    </source>
</evidence>
<dbReference type="PANTHER" id="PTHR42715:SF10">
    <property type="entry name" value="BETA-GLUCOSIDASE"/>
    <property type="match status" value="1"/>
</dbReference>
<keyword evidence="2 4" id="KW-0378">Hydrolase</keyword>
<dbReference type="SUPFAM" id="SSF51445">
    <property type="entry name" value="(Trans)glycosidases"/>
    <property type="match status" value="1"/>
</dbReference>
<evidence type="ECO:0000259" key="3">
    <source>
        <dbReference type="SMART" id="SM01217"/>
    </source>
</evidence>
<organism evidence="4">
    <name type="scientific">Actinomyces succiniciruminis</name>
    <dbReference type="NCBI Taxonomy" id="1522002"/>
    <lineage>
        <taxon>Bacteria</taxon>
        <taxon>Bacillati</taxon>
        <taxon>Actinomycetota</taxon>
        <taxon>Actinomycetes</taxon>
        <taxon>Actinomycetales</taxon>
        <taxon>Actinomycetaceae</taxon>
        <taxon>Actinomyces</taxon>
    </lineage>
</organism>
<dbReference type="EC" id="3.2.1.21" evidence="4"/>
<dbReference type="Gene3D" id="3.20.20.300">
    <property type="entry name" value="Glycoside hydrolase, family 3, N-terminal domain"/>
    <property type="match status" value="1"/>
</dbReference>
<protein>
    <submittedName>
        <fullName evidence="4">Beta-glucosidase A</fullName>
        <ecNumber evidence="4">3.2.1.21</ecNumber>
    </submittedName>
</protein>
<name>A0A1L7RJC4_9ACTO</name>
<evidence type="ECO:0000256" key="1">
    <source>
        <dbReference type="ARBA" id="ARBA00005336"/>
    </source>
</evidence>
<dbReference type="InterPro" id="IPR001764">
    <property type="entry name" value="Glyco_hydro_3_N"/>
</dbReference>
<dbReference type="EMBL" id="LK995527">
    <property type="protein sequence ID" value="CED92016.1"/>
    <property type="molecule type" value="Genomic_DNA"/>
</dbReference>
<gene>
    <name evidence="4" type="ORF">AAM4_2184</name>
</gene>
<dbReference type="InterPro" id="IPR017853">
    <property type="entry name" value="GH"/>
</dbReference>
<dbReference type="GO" id="GO:0005975">
    <property type="term" value="P:carbohydrate metabolic process"/>
    <property type="evidence" value="ECO:0007669"/>
    <property type="project" value="InterPro"/>
</dbReference>
<dbReference type="Pfam" id="PF00933">
    <property type="entry name" value="Glyco_hydro_3"/>
    <property type="match status" value="1"/>
</dbReference>
<keyword evidence="4" id="KW-0326">Glycosidase</keyword>
<dbReference type="Gene3D" id="3.40.50.1700">
    <property type="entry name" value="Glycoside hydrolase family 3 C-terminal domain"/>
    <property type="match status" value="1"/>
</dbReference>
<dbReference type="PRINTS" id="PR00133">
    <property type="entry name" value="GLHYDRLASE3"/>
</dbReference>
<dbReference type="InterPro" id="IPR002772">
    <property type="entry name" value="Glyco_hydro_3_C"/>
</dbReference>
<dbReference type="Pfam" id="PF14310">
    <property type="entry name" value="Fn3-like"/>
    <property type="match status" value="1"/>
</dbReference>
<dbReference type="SUPFAM" id="SSF52279">
    <property type="entry name" value="Beta-D-glucan exohydrolase, C-terminal domain"/>
    <property type="match status" value="1"/>
</dbReference>
<dbReference type="Gene3D" id="2.60.40.10">
    <property type="entry name" value="Immunoglobulins"/>
    <property type="match status" value="1"/>
</dbReference>
<accession>A0A1L7RJC4</accession>
<dbReference type="InterPro" id="IPR013783">
    <property type="entry name" value="Ig-like_fold"/>
</dbReference>
<feature type="domain" description="Fibronectin type III-like" evidence="3">
    <location>
        <begin position="315"/>
        <end position="386"/>
    </location>
</feature>
<dbReference type="AlphaFoldDB" id="A0A1L7RJC4"/>
<dbReference type="InterPro" id="IPR050288">
    <property type="entry name" value="Cellulose_deg_GH3"/>
</dbReference>
<evidence type="ECO:0000256" key="2">
    <source>
        <dbReference type="ARBA" id="ARBA00022801"/>
    </source>
</evidence>
<reference evidence="4" key="1">
    <citation type="submission" date="2014-07" db="EMBL/GenBank/DDBJ databases">
        <authorList>
            <person name="Zhang J.E."/>
            <person name="Yang H."/>
            <person name="Guo J."/>
            <person name="Deng Z."/>
            <person name="Luo H."/>
            <person name="Luo M."/>
            <person name="Zhao B."/>
        </authorList>
    </citation>
    <scope>NUCLEOTIDE SEQUENCE</scope>
    <source>
        <strain evidence="4">AM4</strain>
    </source>
</reference>